<comment type="caution">
    <text evidence="1">The sequence shown here is derived from an EMBL/GenBank/DDBJ whole genome shotgun (WGS) entry which is preliminary data.</text>
</comment>
<dbReference type="Proteomes" id="UP001500751">
    <property type="component" value="Unassembled WGS sequence"/>
</dbReference>
<name>A0ABP5H0J2_9ACTN</name>
<keyword evidence="2" id="KW-1185">Reference proteome</keyword>
<dbReference type="Pfam" id="PF13814">
    <property type="entry name" value="Replic_Relax"/>
    <property type="match status" value="1"/>
</dbReference>
<dbReference type="InterPro" id="IPR025855">
    <property type="entry name" value="Replic_Relax"/>
</dbReference>
<accession>A0ABP5H0J2</accession>
<protein>
    <submittedName>
        <fullName evidence="1">Replication-relaxation family protein</fullName>
    </submittedName>
</protein>
<reference evidence="2" key="1">
    <citation type="journal article" date="2019" name="Int. J. Syst. Evol. Microbiol.">
        <title>The Global Catalogue of Microorganisms (GCM) 10K type strain sequencing project: providing services to taxonomists for standard genome sequencing and annotation.</title>
        <authorList>
            <consortium name="The Broad Institute Genomics Platform"/>
            <consortium name="The Broad Institute Genome Sequencing Center for Infectious Disease"/>
            <person name="Wu L."/>
            <person name="Ma J."/>
        </authorList>
    </citation>
    <scope>NUCLEOTIDE SEQUENCE [LARGE SCALE GENOMIC DNA]</scope>
    <source>
        <strain evidence="2">JCM 16014</strain>
    </source>
</reference>
<sequence>MSKPRTAGPLTAADAAALACVYTHRITTTGQLLAWLGLPAGDNRYQYRVLESLRARKLVANLRRPRQTQLMWYATAAGATAAEDAHLVVPRRWRLTEAKADSIDPSHTLAVNDAGSALRAIALTAGHECSPLDWNHEIRLLSGKDGTIGGRSVLIADAVVRMTVNSPDGRYDRTLFLEMDRATMSLAQLVDKLGAYRKYFEQGTRHWRPIFGQFPEILIVLEGLTEPGLRQRRDDLIRNAWHRRLLRTDSSTLPWLPAGVATLRELNAGVMPTPIPSPLVSRQW</sequence>
<dbReference type="EMBL" id="BAAAQN010000086">
    <property type="protein sequence ID" value="GAA2062022.1"/>
    <property type="molecule type" value="Genomic_DNA"/>
</dbReference>
<proteinExistence type="predicted"/>
<evidence type="ECO:0000313" key="2">
    <source>
        <dbReference type="Proteomes" id="UP001500751"/>
    </source>
</evidence>
<evidence type="ECO:0000313" key="1">
    <source>
        <dbReference type="EMBL" id="GAA2062022.1"/>
    </source>
</evidence>
<organism evidence="1 2">
    <name type="scientific">Catenulispora yoronensis</name>
    <dbReference type="NCBI Taxonomy" id="450799"/>
    <lineage>
        <taxon>Bacteria</taxon>
        <taxon>Bacillati</taxon>
        <taxon>Actinomycetota</taxon>
        <taxon>Actinomycetes</taxon>
        <taxon>Catenulisporales</taxon>
        <taxon>Catenulisporaceae</taxon>
        <taxon>Catenulispora</taxon>
    </lineage>
</organism>
<gene>
    <name evidence="1" type="ORF">GCM10009839_86380</name>
</gene>
<dbReference type="RefSeq" id="WP_344671562.1">
    <property type="nucleotide sequence ID" value="NZ_BAAAQN010000086.1"/>
</dbReference>